<feature type="coiled-coil region" evidence="5">
    <location>
        <begin position="43"/>
        <end position="77"/>
    </location>
</feature>
<feature type="compositionally biased region" description="Basic residues" evidence="6">
    <location>
        <begin position="289"/>
        <end position="303"/>
    </location>
</feature>
<evidence type="ECO:0000313" key="7">
    <source>
        <dbReference type="EMBL" id="KAJ6218625.1"/>
    </source>
</evidence>
<feature type="compositionally biased region" description="Polar residues" evidence="6">
    <location>
        <begin position="277"/>
        <end position="288"/>
    </location>
</feature>
<dbReference type="GO" id="GO:0034454">
    <property type="term" value="P:microtubule anchoring at centrosome"/>
    <property type="evidence" value="ECO:0007669"/>
    <property type="project" value="TreeGrafter"/>
</dbReference>
<keyword evidence="4" id="KW-0206">Cytoskeleton</keyword>
<dbReference type="Proteomes" id="UP001142055">
    <property type="component" value="Chromosome 3"/>
</dbReference>
<accession>A0A9Q0M3P5</accession>
<dbReference type="EMBL" id="JAPWDV010000003">
    <property type="protein sequence ID" value="KAJ6218625.1"/>
    <property type="molecule type" value="Genomic_DNA"/>
</dbReference>
<keyword evidence="5" id="KW-0175">Coiled coil</keyword>
<sequence>NFGLNSKLYINVHELWSQMVNRLHHANDSELYQISLATILCEFSQLRINYEHLTDKCDRLQANLSEANSRAEFLAAEVDEQHCRMEQSANNKLLLLEKKYQDQIRIIELECSKERDLINAQNSRRTSDVEKQIKLLQEQIVKLRRNVTIIEEDNRRLENDNLIIKAQNGELEQTCHDLQQQVTETSHLHAKIVELKSYESAMEDQQLQNVIQELEKLKHQNKIVQDQNDELLAEKESLRQQLSAAHTANNQHRHQHQQQQQQQQQQHMAGAGVILDQNGNLVPSNISRSAKRKRRRKRNKHKNLASASSSSANDSLEINHQSSKNDINEEAVVNSSNEIGMGKDHFDDNMSTISTATIDTCTTIDTDIDIHAYGIRSHSKLSRRNSSNEQMEKRQRIEDRPFNSTIESILNTIKNNLYSNMINWNKNSINGNSNNISSSSFDTRTYEKDIEHQFQLQIPTHDFNLEELSQLIIDYLTKNQRFMRKNDHNNNPNRKGIHRFPTMTIASSSGMEWNSL</sequence>
<evidence type="ECO:0000256" key="3">
    <source>
        <dbReference type="ARBA" id="ARBA00022553"/>
    </source>
</evidence>
<organism evidence="7 8">
    <name type="scientific">Blomia tropicalis</name>
    <name type="common">Mite</name>
    <dbReference type="NCBI Taxonomy" id="40697"/>
    <lineage>
        <taxon>Eukaryota</taxon>
        <taxon>Metazoa</taxon>
        <taxon>Ecdysozoa</taxon>
        <taxon>Arthropoda</taxon>
        <taxon>Chelicerata</taxon>
        <taxon>Arachnida</taxon>
        <taxon>Acari</taxon>
        <taxon>Acariformes</taxon>
        <taxon>Sarcoptiformes</taxon>
        <taxon>Astigmata</taxon>
        <taxon>Glycyphagoidea</taxon>
        <taxon>Echimyopodidae</taxon>
        <taxon>Blomia</taxon>
    </lineage>
</organism>
<protein>
    <submittedName>
        <fullName evidence="7">Uncharacterized protein</fullName>
    </submittedName>
</protein>
<evidence type="ECO:0000256" key="5">
    <source>
        <dbReference type="SAM" id="Coils"/>
    </source>
</evidence>
<evidence type="ECO:0000313" key="8">
    <source>
        <dbReference type="Proteomes" id="UP001142055"/>
    </source>
</evidence>
<keyword evidence="2" id="KW-0963">Cytoplasm</keyword>
<keyword evidence="8" id="KW-1185">Reference proteome</keyword>
<feature type="compositionally biased region" description="Low complexity" evidence="6">
    <location>
        <begin position="257"/>
        <end position="267"/>
    </location>
</feature>
<feature type="region of interest" description="Disordered" evidence="6">
    <location>
        <begin position="239"/>
        <end position="331"/>
    </location>
</feature>
<feature type="compositionally biased region" description="Polar residues" evidence="6">
    <location>
        <begin position="313"/>
        <end position="325"/>
    </location>
</feature>
<evidence type="ECO:0000256" key="4">
    <source>
        <dbReference type="ARBA" id="ARBA00023212"/>
    </source>
</evidence>
<evidence type="ECO:0000256" key="6">
    <source>
        <dbReference type="SAM" id="MobiDB-lite"/>
    </source>
</evidence>
<comment type="caution">
    <text evidence="7">The sequence shown here is derived from an EMBL/GenBank/DDBJ whole genome shotgun (WGS) entry which is preliminary data.</text>
</comment>
<proteinExistence type="predicted"/>
<evidence type="ECO:0000256" key="2">
    <source>
        <dbReference type="ARBA" id="ARBA00022490"/>
    </source>
</evidence>
<dbReference type="AlphaFoldDB" id="A0A9Q0M3P5"/>
<feature type="non-terminal residue" evidence="7">
    <location>
        <position position="1"/>
    </location>
</feature>
<keyword evidence="3" id="KW-0597">Phosphoprotein</keyword>
<gene>
    <name evidence="7" type="ORF">RDWZM_009782</name>
</gene>
<dbReference type="PANTHER" id="PTHR18905">
    <property type="entry name" value="NINEIN"/>
    <property type="match status" value="1"/>
</dbReference>
<feature type="coiled-coil region" evidence="5">
    <location>
        <begin position="126"/>
        <end position="174"/>
    </location>
</feature>
<dbReference type="GO" id="GO:0005813">
    <property type="term" value="C:centrosome"/>
    <property type="evidence" value="ECO:0007669"/>
    <property type="project" value="UniProtKB-SubCell"/>
</dbReference>
<name>A0A9Q0M3P5_BLOTA</name>
<comment type="subcellular location">
    <subcellularLocation>
        <location evidence="1">Cytoplasm</location>
        <location evidence="1">Cytoskeleton</location>
        <location evidence="1">Microtubule organizing center</location>
        <location evidence="1">Centrosome</location>
    </subcellularLocation>
</comment>
<reference evidence="7" key="1">
    <citation type="submission" date="2022-12" db="EMBL/GenBank/DDBJ databases">
        <title>Genome assemblies of Blomia tropicalis.</title>
        <authorList>
            <person name="Cui Y."/>
        </authorList>
    </citation>
    <scope>NUCLEOTIDE SEQUENCE</scope>
    <source>
        <tissue evidence="7">Adult mites</tissue>
    </source>
</reference>
<feature type="compositionally biased region" description="Polar residues" evidence="6">
    <location>
        <begin position="239"/>
        <end position="250"/>
    </location>
</feature>
<evidence type="ECO:0000256" key="1">
    <source>
        <dbReference type="ARBA" id="ARBA00004300"/>
    </source>
</evidence>
<dbReference type="PANTHER" id="PTHR18905:SF13">
    <property type="entry name" value="NON-CENTROSOMAL MICROTUBULE ARRAY"/>
    <property type="match status" value="1"/>
</dbReference>